<feature type="chain" id="PRO_5032846607" description="FAS1 domain-containing protein" evidence="1">
    <location>
        <begin position="30"/>
        <end position="262"/>
    </location>
</feature>
<keyword evidence="4" id="KW-1185">Reference proteome</keyword>
<dbReference type="Gene3D" id="2.30.180.10">
    <property type="entry name" value="FAS1 domain"/>
    <property type="match status" value="1"/>
</dbReference>
<evidence type="ECO:0000313" key="4">
    <source>
        <dbReference type="Proteomes" id="UP000650467"/>
    </source>
</evidence>
<accession>A0A835SJ43</accession>
<dbReference type="OrthoDB" id="533923at2759"/>
<keyword evidence="1" id="KW-0732">Signal</keyword>
<sequence>MARPGQQLPLLLVAAAAALLVLKLRHTDGAKIEPWRPPLAIPCGCSDIAVRDSFLAANVAYGCYDQALFGACSQPFIMQTPEDVPDGYCQISCGRCPCCPTLDAVLASKGLEMFRWLLSFSEMGERTRRPGFMATLLAPQDGAVWVAINKLGYTSKEQVAGDAGAKNILADLGRYHVLPPVQPLNATWTAPFMRRGVRMWTAVSSGGDSSQVTADVDAGSGTVYLTSPKAKAKVLEKDVYACKGFVQVIDSVLVPWAMTGYP</sequence>
<dbReference type="Pfam" id="PF02469">
    <property type="entry name" value="Fasciclin"/>
    <property type="match status" value="1"/>
</dbReference>
<name>A0A835SJ43_CHLIN</name>
<dbReference type="InterPro" id="IPR000782">
    <property type="entry name" value="FAS1_domain"/>
</dbReference>
<protein>
    <recommendedName>
        <fullName evidence="2">FAS1 domain-containing protein</fullName>
    </recommendedName>
</protein>
<dbReference type="InterPro" id="IPR036378">
    <property type="entry name" value="FAS1_dom_sf"/>
</dbReference>
<dbReference type="Proteomes" id="UP000650467">
    <property type="component" value="Unassembled WGS sequence"/>
</dbReference>
<organism evidence="3 4">
    <name type="scientific">Chlamydomonas incerta</name>
    <dbReference type="NCBI Taxonomy" id="51695"/>
    <lineage>
        <taxon>Eukaryota</taxon>
        <taxon>Viridiplantae</taxon>
        <taxon>Chlorophyta</taxon>
        <taxon>core chlorophytes</taxon>
        <taxon>Chlorophyceae</taxon>
        <taxon>CS clade</taxon>
        <taxon>Chlamydomonadales</taxon>
        <taxon>Chlamydomonadaceae</taxon>
        <taxon>Chlamydomonas</taxon>
    </lineage>
</organism>
<evidence type="ECO:0000259" key="2">
    <source>
        <dbReference type="PROSITE" id="PS50213"/>
    </source>
</evidence>
<dbReference type="AlphaFoldDB" id="A0A835SJ43"/>
<dbReference type="EMBL" id="JAEHOC010000037">
    <property type="protein sequence ID" value="KAG2427944.1"/>
    <property type="molecule type" value="Genomic_DNA"/>
</dbReference>
<comment type="caution">
    <text evidence="3">The sequence shown here is derived from an EMBL/GenBank/DDBJ whole genome shotgun (WGS) entry which is preliminary data.</text>
</comment>
<reference evidence="3" key="1">
    <citation type="journal article" date="2020" name="bioRxiv">
        <title>Comparative genomics of Chlamydomonas.</title>
        <authorList>
            <person name="Craig R.J."/>
            <person name="Hasan A.R."/>
            <person name="Ness R.W."/>
            <person name="Keightley P.D."/>
        </authorList>
    </citation>
    <scope>NUCLEOTIDE SEQUENCE</scope>
    <source>
        <strain evidence="3">SAG 7.73</strain>
    </source>
</reference>
<feature type="domain" description="FAS1" evidence="2">
    <location>
        <begin position="98"/>
        <end position="253"/>
    </location>
</feature>
<evidence type="ECO:0000256" key="1">
    <source>
        <dbReference type="SAM" id="SignalP"/>
    </source>
</evidence>
<gene>
    <name evidence="3" type="ORF">HXX76_011931</name>
</gene>
<feature type="signal peptide" evidence="1">
    <location>
        <begin position="1"/>
        <end position="29"/>
    </location>
</feature>
<dbReference type="SUPFAM" id="SSF82153">
    <property type="entry name" value="FAS1 domain"/>
    <property type="match status" value="1"/>
</dbReference>
<dbReference type="PROSITE" id="PS50213">
    <property type="entry name" value="FAS1"/>
    <property type="match status" value="1"/>
</dbReference>
<evidence type="ECO:0000313" key="3">
    <source>
        <dbReference type="EMBL" id="KAG2427944.1"/>
    </source>
</evidence>
<proteinExistence type="predicted"/>